<proteinExistence type="predicted"/>
<evidence type="ECO:0008006" key="3">
    <source>
        <dbReference type="Google" id="ProtNLM"/>
    </source>
</evidence>
<reference evidence="1 2" key="1">
    <citation type="journal article" date="2019" name="Emerg. Microbes Infect.">
        <title>Comprehensive subspecies identification of 175 nontuberculous mycobacteria species based on 7547 genomic profiles.</title>
        <authorList>
            <person name="Matsumoto Y."/>
            <person name="Kinjo T."/>
            <person name="Motooka D."/>
            <person name="Nabeya D."/>
            <person name="Jung N."/>
            <person name="Uechi K."/>
            <person name="Horii T."/>
            <person name="Iida T."/>
            <person name="Fujita J."/>
            <person name="Nakamura S."/>
        </authorList>
    </citation>
    <scope>NUCLEOTIDE SEQUENCE [LARGE SCALE GENOMIC DNA]</scope>
    <source>
        <strain evidence="1 2">JCM 15658</strain>
    </source>
</reference>
<evidence type="ECO:0000313" key="2">
    <source>
        <dbReference type="Proteomes" id="UP000466039"/>
    </source>
</evidence>
<name>A0AAD1J356_MYCMB</name>
<dbReference type="Proteomes" id="UP000466039">
    <property type="component" value="Chromosome"/>
</dbReference>
<dbReference type="AlphaFoldDB" id="A0AAD1J356"/>
<organism evidence="1 2">
    <name type="scientific">Mycolicibacterium monacense</name>
    <name type="common">Mycobacterium monacense</name>
    <dbReference type="NCBI Taxonomy" id="85693"/>
    <lineage>
        <taxon>Bacteria</taxon>
        <taxon>Bacillati</taxon>
        <taxon>Actinomycetota</taxon>
        <taxon>Actinomycetes</taxon>
        <taxon>Mycobacteriales</taxon>
        <taxon>Mycobacteriaceae</taxon>
        <taxon>Mycolicibacterium</taxon>
    </lineage>
</organism>
<protein>
    <recommendedName>
        <fullName evidence="3">Helix-turn-helix domain-containing protein</fullName>
    </recommendedName>
</protein>
<keyword evidence="2" id="KW-1185">Reference proteome</keyword>
<gene>
    <name evidence="1" type="ORF">MMON_58060</name>
</gene>
<dbReference type="EMBL" id="AP022617">
    <property type="protein sequence ID" value="BBZ64505.1"/>
    <property type="molecule type" value="Genomic_DNA"/>
</dbReference>
<sequence length="77" mass="8848">MWRMTALAFDNPDLLCPPKDVAEYQHTSETALAQERWRGVGPRYLKLGKRVFYRAGDLKAWMDDNTIEPGAPVPQQE</sequence>
<accession>A0AAD1J356</accession>
<evidence type="ECO:0000313" key="1">
    <source>
        <dbReference type="EMBL" id="BBZ64505.1"/>
    </source>
</evidence>